<sequence>PVNYRGLQTFSGTSKLQGLQVLKNYPLGAWWNIYGIENYRSASKIELKLYLAVHTIWINVRRNDFDPDVWGINGVDKAKTKLPKELWEKFLEEILPTNELLSIPNLGSWSFV</sequence>
<protein>
    <submittedName>
        <fullName evidence="1">Uncharacterized protein</fullName>
    </submittedName>
</protein>
<feature type="non-terminal residue" evidence="1">
    <location>
        <position position="1"/>
    </location>
</feature>
<keyword evidence="2" id="KW-1185">Reference proteome</keyword>
<dbReference type="AlphaFoldDB" id="A0A1J9Q264"/>
<evidence type="ECO:0000313" key="2">
    <source>
        <dbReference type="Proteomes" id="UP000242791"/>
    </source>
</evidence>
<proteinExistence type="predicted"/>
<dbReference type="Proteomes" id="UP000242791">
    <property type="component" value="Unassembled WGS sequence"/>
</dbReference>
<accession>A0A1J9Q264</accession>
<comment type="caution">
    <text evidence="1">The sequence shown here is derived from an EMBL/GenBank/DDBJ whole genome shotgun (WGS) entry which is preliminary data.</text>
</comment>
<gene>
    <name evidence="1" type="ORF">ACJ73_06040</name>
</gene>
<dbReference type="VEuPathDB" id="FungiDB:ACJ73_06040"/>
<evidence type="ECO:0000313" key="1">
    <source>
        <dbReference type="EMBL" id="OJD22616.1"/>
    </source>
</evidence>
<name>A0A1J9Q264_9EURO</name>
<reference evidence="1 2" key="1">
    <citation type="submission" date="2015-08" db="EMBL/GenBank/DDBJ databases">
        <title>Emmonsia species relationships and genome sequence.</title>
        <authorList>
            <person name="Cuomo C.A."/>
            <person name="Schwartz I.S."/>
            <person name="Kenyon C."/>
            <person name="De Hoog G.S."/>
            <person name="Govender N.P."/>
            <person name="Botha A."/>
            <person name="Moreno L."/>
            <person name="De Vries M."/>
            <person name="Munoz J.F."/>
            <person name="Stielow J.B."/>
        </authorList>
    </citation>
    <scope>NUCLEOTIDE SEQUENCE [LARGE SCALE GENOMIC DNA]</scope>
    <source>
        <strain evidence="1 2">EI222</strain>
    </source>
</reference>
<organism evidence="1 2">
    <name type="scientific">Blastomyces percursus</name>
    <dbReference type="NCBI Taxonomy" id="1658174"/>
    <lineage>
        <taxon>Eukaryota</taxon>
        <taxon>Fungi</taxon>
        <taxon>Dikarya</taxon>
        <taxon>Ascomycota</taxon>
        <taxon>Pezizomycotina</taxon>
        <taxon>Eurotiomycetes</taxon>
        <taxon>Eurotiomycetidae</taxon>
        <taxon>Onygenales</taxon>
        <taxon>Ajellomycetaceae</taxon>
        <taxon>Blastomyces</taxon>
    </lineage>
</organism>
<dbReference type="EMBL" id="LGTZ01001008">
    <property type="protein sequence ID" value="OJD22616.1"/>
    <property type="molecule type" value="Genomic_DNA"/>
</dbReference>